<comment type="caution">
    <text evidence="2">The sequence shown here is derived from an EMBL/GenBank/DDBJ whole genome shotgun (WGS) entry which is preliminary data.</text>
</comment>
<accession>A0A2N5NCN7</accession>
<dbReference type="Proteomes" id="UP000234789">
    <property type="component" value="Unassembled WGS sequence"/>
</dbReference>
<evidence type="ECO:0000256" key="1">
    <source>
        <dbReference type="SAM" id="MobiDB-lite"/>
    </source>
</evidence>
<evidence type="ECO:0000313" key="2">
    <source>
        <dbReference type="EMBL" id="PLT48093.1"/>
    </source>
</evidence>
<organism evidence="2 3">
    <name type="scientific">Paenibacillus pasadenensis</name>
    <dbReference type="NCBI Taxonomy" id="217090"/>
    <lineage>
        <taxon>Bacteria</taxon>
        <taxon>Bacillati</taxon>
        <taxon>Bacillota</taxon>
        <taxon>Bacilli</taxon>
        <taxon>Bacillales</taxon>
        <taxon>Paenibacillaceae</taxon>
        <taxon>Paenibacillus</taxon>
    </lineage>
</organism>
<keyword evidence="3" id="KW-1185">Reference proteome</keyword>
<reference evidence="2 3" key="1">
    <citation type="submission" date="2017-05" db="EMBL/GenBank/DDBJ databases">
        <title>Functional genome analysis of Paenibacillus pasadenensis strain R16: insights on endophytic life style and antifungal activity.</title>
        <authorList>
            <person name="Passera A."/>
            <person name="Marcolungo L."/>
            <person name="Casati P."/>
            <person name="Brasca M."/>
            <person name="Quaglino F."/>
            <person name="Delledonne M."/>
        </authorList>
    </citation>
    <scope>NUCLEOTIDE SEQUENCE [LARGE SCALE GENOMIC DNA]</scope>
    <source>
        <strain evidence="2 3">R16</strain>
    </source>
</reference>
<gene>
    <name evidence="2" type="ORF">B8V81_0225</name>
</gene>
<dbReference type="EMBL" id="NFEZ01000001">
    <property type="protein sequence ID" value="PLT48093.1"/>
    <property type="molecule type" value="Genomic_DNA"/>
</dbReference>
<dbReference type="AlphaFoldDB" id="A0A2N5NCN7"/>
<protein>
    <submittedName>
        <fullName evidence="2">Uncharacterized protein</fullName>
    </submittedName>
</protein>
<evidence type="ECO:0000313" key="3">
    <source>
        <dbReference type="Proteomes" id="UP000234789"/>
    </source>
</evidence>
<feature type="region of interest" description="Disordered" evidence="1">
    <location>
        <begin position="1"/>
        <end position="21"/>
    </location>
</feature>
<proteinExistence type="predicted"/>
<sequence length="43" mass="5088">MGLRRSQQRQDQHRRPKPPASLCYAHSHLLDPRMSHGIHDFIL</sequence>
<name>A0A2N5NCN7_9BACL</name>